<evidence type="ECO:0000313" key="2">
    <source>
        <dbReference type="Proteomes" id="UP000439903"/>
    </source>
</evidence>
<dbReference type="EMBL" id="WTPW01001594">
    <property type="protein sequence ID" value="KAF0427255.1"/>
    <property type="molecule type" value="Genomic_DNA"/>
</dbReference>
<gene>
    <name evidence="1" type="ORF">F8M41_006079</name>
</gene>
<dbReference type="AlphaFoldDB" id="A0A8H4A5J9"/>
<dbReference type="InterPro" id="IPR036047">
    <property type="entry name" value="F-box-like_dom_sf"/>
</dbReference>
<comment type="caution">
    <text evidence="1">The sequence shown here is derived from an EMBL/GenBank/DDBJ whole genome shotgun (WGS) entry which is preliminary data.</text>
</comment>
<sequence>MVTRTHHTFLIMDLFPEILEEIFQYFCFDKVSLHSCVLVNRGWCKVAVPILWKQPFLLLENNISDKLIEVYASFITDEAYATLLSQNISWPLKPFLKINQTKTFIYPSFLRHFKYESLYLCLDLWYRNHLLNIQDDKIDKTKKTLFPYVHGSWVQKDYLNYTWLAPLYIEIFKVFLNCGARFECLDLYSEQIYQPVDIRVLFKLPGIENCLSNLKELSPATMERFTSIDYYSKLCRNVKSLKIESLRAGESTTISELIKAQVALEHIYIGTCTSHYFIQNTYGYSGSNKELLIALLTQASSLKSLEIKNLFINEIPSFNSKQITWDNLESLTIYYDNHYNLMKMPFGTKHFPKLQKLYIRQNTFPTDLIEFIQNTNISLKEIHLILRFQSGDISNVIQCISNFCTNLVHFESTVDFNAIPALFSLLQSCKNLIHLSILNPFTPYTEDDYRMLSAFLPSNLRNLILITNYKDITDESFGIFLQHLHVKLDYLDLSQSKRMSCQVLDVLLESAKMNKYRFPKKILISTNPVDYSDKTEKLCKLEALGIQLIKNDDLLANCFVCD</sequence>
<keyword evidence="2" id="KW-1185">Reference proteome</keyword>
<accession>A0A8H4A5J9</accession>
<dbReference type="Proteomes" id="UP000439903">
    <property type="component" value="Unassembled WGS sequence"/>
</dbReference>
<dbReference type="SUPFAM" id="SSF81383">
    <property type="entry name" value="F-box domain"/>
    <property type="match status" value="1"/>
</dbReference>
<organism evidence="1 2">
    <name type="scientific">Gigaspora margarita</name>
    <dbReference type="NCBI Taxonomy" id="4874"/>
    <lineage>
        <taxon>Eukaryota</taxon>
        <taxon>Fungi</taxon>
        <taxon>Fungi incertae sedis</taxon>
        <taxon>Mucoromycota</taxon>
        <taxon>Glomeromycotina</taxon>
        <taxon>Glomeromycetes</taxon>
        <taxon>Diversisporales</taxon>
        <taxon>Gigasporaceae</taxon>
        <taxon>Gigaspora</taxon>
    </lineage>
</organism>
<dbReference type="OrthoDB" id="2344141at2759"/>
<dbReference type="SUPFAM" id="SSF52047">
    <property type="entry name" value="RNI-like"/>
    <property type="match status" value="1"/>
</dbReference>
<protein>
    <submittedName>
        <fullName evidence="1">RNI-like protein</fullName>
    </submittedName>
</protein>
<reference evidence="1 2" key="1">
    <citation type="journal article" date="2019" name="Environ. Microbiol.">
        <title>At the nexus of three kingdoms: the genome of the mycorrhizal fungus Gigaspora margarita provides insights into plant, endobacterial and fungal interactions.</title>
        <authorList>
            <person name="Venice F."/>
            <person name="Ghignone S."/>
            <person name="Salvioli di Fossalunga A."/>
            <person name="Amselem J."/>
            <person name="Novero M."/>
            <person name="Xianan X."/>
            <person name="Sedzielewska Toro K."/>
            <person name="Morin E."/>
            <person name="Lipzen A."/>
            <person name="Grigoriev I.V."/>
            <person name="Henrissat B."/>
            <person name="Martin F.M."/>
            <person name="Bonfante P."/>
        </authorList>
    </citation>
    <scope>NUCLEOTIDE SEQUENCE [LARGE SCALE GENOMIC DNA]</scope>
    <source>
        <strain evidence="1 2">BEG34</strain>
    </source>
</reference>
<evidence type="ECO:0000313" key="1">
    <source>
        <dbReference type="EMBL" id="KAF0427255.1"/>
    </source>
</evidence>
<dbReference type="InterPro" id="IPR032675">
    <property type="entry name" value="LRR_dom_sf"/>
</dbReference>
<dbReference type="Gene3D" id="3.80.10.10">
    <property type="entry name" value="Ribonuclease Inhibitor"/>
    <property type="match status" value="1"/>
</dbReference>
<name>A0A8H4A5J9_GIGMA</name>
<proteinExistence type="predicted"/>